<dbReference type="Proteomes" id="UP000465035">
    <property type="component" value="Chromosome"/>
</dbReference>
<dbReference type="GeneID" id="69057979"/>
<reference evidence="5 6" key="1">
    <citation type="submission" date="2019-12" db="EMBL/GenBank/DDBJ databases">
        <title>Lactobacillus hilgardii FLUB.</title>
        <authorList>
            <person name="Gustaw K."/>
        </authorList>
    </citation>
    <scope>NUCLEOTIDE SEQUENCE [LARGE SCALE GENOMIC DNA]</scope>
    <source>
        <strain evidence="5 6">FLUB</strain>
    </source>
</reference>
<dbReference type="InterPro" id="IPR002347">
    <property type="entry name" value="SDR_fam"/>
</dbReference>
<dbReference type="PANTHER" id="PTHR43963:SF6">
    <property type="entry name" value="CHAIN DEHYDROGENASE FAMILY PROTEIN, PUTATIVE (AFU_ORTHOLOGUE AFUA_3G15350)-RELATED"/>
    <property type="match status" value="1"/>
</dbReference>
<evidence type="ECO:0000313" key="5">
    <source>
        <dbReference type="EMBL" id="QHB51833.1"/>
    </source>
</evidence>
<proteinExistence type="inferred from homology"/>
<dbReference type="SMR" id="A0A6P1EAR6"/>
<evidence type="ECO:0000256" key="3">
    <source>
        <dbReference type="ARBA" id="ARBA00023002"/>
    </source>
</evidence>
<name>A0A6P1EAR6_LENHI</name>
<dbReference type="RefSeq" id="WP_159298726.1">
    <property type="nucleotide sequence ID" value="NZ_CP047121.1"/>
</dbReference>
<dbReference type="AlphaFoldDB" id="A0A6P1EAR6"/>
<dbReference type="GO" id="GO:0016491">
    <property type="term" value="F:oxidoreductase activity"/>
    <property type="evidence" value="ECO:0007669"/>
    <property type="project" value="UniProtKB-KW"/>
</dbReference>
<organism evidence="5 6">
    <name type="scientific">Lentilactobacillus hilgardii</name>
    <name type="common">Lactobacillus hilgardii</name>
    <dbReference type="NCBI Taxonomy" id="1588"/>
    <lineage>
        <taxon>Bacteria</taxon>
        <taxon>Bacillati</taxon>
        <taxon>Bacillota</taxon>
        <taxon>Bacilli</taxon>
        <taxon>Lactobacillales</taxon>
        <taxon>Lactobacillaceae</taxon>
        <taxon>Lentilactobacillus</taxon>
    </lineage>
</organism>
<evidence type="ECO:0000256" key="2">
    <source>
        <dbReference type="ARBA" id="ARBA00022857"/>
    </source>
</evidence>
<dbReference type="Gene3D" id="3.40.50.720">
    <property type="entry name" value="NAD(P)-binding Rossmann-like Domain"/>
    <property type="match status" value="1"/>
</dbReference>
<evidence type="ECO:0000313" key="6">
    <source>
        <dbReference type="Proteomes" id="UP000465035"/>
    </source>
</evidence>
<sequence length="240" mass="25644">MVNKAFVTGANRGIGFEIAKQLAEHGYFVIVGARRLESGQQAVNKLVEAGISALQLDTIQIDLTESQSIAEAAGKISRQHPDLNLLVNNAGIAGDMAKPALETTVADYQQTLNVNLFGTLQVIQKLVPILKNNHGRIANLTGPFSATLWYNPAAYRVSKIALNGLIQTLAVDFINQKLPLSIFGIFPGGVSTDINGHRQGPFMKTVEEGGQLVTNILLDGQSHNGDIVGPNGHVLSTVDQ</sequence>
<dbReference type="InterPro" id="IPR036291">
    <property type="entry name" value="NAD(P)-bd_dom_sf"/>
</dbReference>
<gene>
    <name evidence="5" type="ORF">GQR93_06370</name>
</gene>
<accession>A0A6P1EAR6</accession>
<keyword evidence="3" id="KW-0560">Oxidoreductase</keyword>
<dbReference type="PRINTS" id="PR00081">
    <property type="entry name" value="GDHRDH"/>
</dbReference>
<dbReference type="PRINTS" id="PR00080">
    <property type="entry name" value="SDRFAMILY"/>
</dbReference>
<dbReference type="PANTHER" id="PTHR43963">
    <property type="entry name" value="CARBONYL REDUCTASE 1-RELATED"/>
    <property type="match status" value="1"/>
</dbReference>
<protein>
    <submittedName>
        <fullName evidence="5">SDR family NAD(P)-dependent oxidoreductase</fullName>
    </submittedName>
</protein>
<dbReference type="Pfam" id="PF00106">
    <property type="entry name" value="adh_short"/>
    <property type="match status" value="1"/>
</dbReference>
<evidence type="ECO:0000256" key="4">
    <source>
        <dbReference type="RuleBase" id="RU000363"/>
    </source>
</evidence>
<evidence type="ECO:0000256" key="1">
    <source>
        <dbReference type="ARBA" id="ARBA00006484"/>
    </source>
</evidence>
<dbReference type="EMBL" id="CP047121">
    <property type="protein sequence ID" value="QHB51833.1"/>
    <property type="molecule type" value="Genomic_DNA"/>
</dbReference>
<comment type="similarity">
    <text evidence="1 4">Belongs to the short-chain dehydrogenases/reductases (SDR) family.</text>
</comment>
<keyword evidence="2" id="KW-0521">NADP</keyword>
<dbReference type="SUPFAM" id="SSF51735">
    <property type="entry name" value="NAD(P)-binding Rossmann-fold domains"/>
    <property type="match status" value="1"/>
</dbReference>